<keyword evidence="2" id="KW-1185">Reference proteome</keyword>
<dbReference type="KEGG" id="azz:DEW08_20485"/>
<dbReference type="Pfam" id="PF07845">
    <property type="entry name" value="DUF1636"/>
    <property type="match status" value="1"/>
</dbReference>
<evidence type="ECO:0008006" key="3">
    <source>
        <dbReference type="Google" id="ProtNLM"/>
    </source>
</evidence>
<dbReference type="InterPro" id="IPR012863">
    <property type="entry name" value="DUF1636"/>
</dbReference>
<dbReference type="RefSeq" id="WP_109330740.1">
    <property type="nucleotide sequence ID" value="NZ_CP029354.1"/>
</dbReference>
<dbReference type="OrthoDB" id="424426at2"/>
<protein>
    <recommendedName>
        <fullName evidence="3">Metal-binding protein</fullName>
    </recommendedName>
</protein>
<evidence type="ECO:0000313" key="2">
    <source>
        <dbReference type="Proteomes" id="UP000245629"/>
    </source>
</evidence>
<dbReference type="AlphaFoldDB" id="A0A2S2CVP3"/>
<dbReference type="Proteomes" id="UP000245629">
    <property type="component" value="Chromosome 3"/>
</dbReference>
<name>A0A2S2CVP3_9PROT</name>
<reference evidence="2" key="1">
    <citation type="submission" date="2018-05" db="EMBL/GenBank/DDBJ databases">
        <title>Azospirillum thermophila sp. nov., a novel isolated from hot spring.</title>
        <authorList>
            <person name="Zhao Z."/>
        </authorList>
    </citation>
    <scope>NUCLEOTIDE SEQUENCE [LARGE SCALE GENOMIC DNA]</scope>
    <source>
        <strain evidence="2">CFH 70021</strain>
    </source>
</reference>
<dbReference type="EMBL" id="CP029354">
    <property type="protein sequence ID" value="AWK88450.1"/>
    <property type="molecule type" value="Genomic_DNA"/>
</dbReference>
<accession>A0A2S2CVP3</accession>
<gene>
    <name evidence="1" type="ORF">DEW08_20485</name>
</gene>
<organism evidence="1 2">
    <name type="scientific">Azospirillum thermophilum</name>
    <dbReference type="NCBI Taxonomy" id="2202148"/>
    <lineage>
        <taxon>Bacteria</taxon>
        <taxon>Pseudomonadati</taxon>
        <taxon>Pseudomonadota</taxon>
        <taxon>Alphaproteobacteria</taxon>
        <taxon>Rhodospirillales</taxon>
        <taxon>Azospirillaceae</taxon>
        <taxon>Azospirillum</taxon>
    </lineage>
</organism>
<proteinExistence type="predicted"/>
<sequence>MTVELILCETCRPSGPPGAEGEPRPGALLAEKVREAFAADPELSAVRLSTIRCLMSCKRACAVHVRGPGRMGYVLGDLPADESSVETLTAYLRAYLRTGDGQVPFREWPSGVRGRFVARIPPLPQPLPQPLPPPSSL</sequence>
<evidence type="ECO:0000313" key="1">
    <source>
        <dbReference type="EMBL" id="AWK88450.1"/>
    </source>
</evidence>